<protein>
    <submittedName>
        <fullName evidence="2">Uncharacterized protein</fullName>
    </submittedName>
</protein>
<feature type="compositionally biased region" description="Polar residues" evidence="1">
    <location>
        <begin position="21"/>
        <end position="39"/>
    </location>
</feature>
<comment type="caution">
    <text evidence="2">The sequence shown here is derived from an EMBL/GenBank/DDBJ whole genome shotgun (WGS) entry which is preliminary data.</text>
</comment>
<dbReference type="Proteomes" id="UP001610446">
    <property type="component" value="Unassembled WGS sequence"/>
</dbReference>
<evidence type="ECO:0000256" key="1">
    <source>
        <dbReference type="SAM" id="MobiDB-lite"/>
    </source>
</evidence>
<proteinExistence type="predicted"/>
<keyword evidence="3" id="KW-1185">Reference proteome</keyword>
<evidence type="ECO:0000313" key="3">
    <source>
        <dbReference type="Proteomes" id="UP001610446"/>
    </source>
</evidence>
<organism evidence="2 3">
    <name type="scientific">Aspergillus pseudoustus</name>
    <dbReference type="NCBI Taxonomy" id="1810923"/>
    <lineage>
        <taxon>Eukaryota</taxon>
        <taxon>Fungi</taxon>
        <taxon>Dikarya</taxon>
        <taxon>Ascomycota</taxon>
        <taxon>Pezizomycotina</taxon>
        <taxon>Eurotiomycetes</taxon>
        <taxon>Eurotiomycetidae</taxon>
        <taxon>Eurotiales</taxon>
        <taxon>Aspergillaceae</taxon>
        <taxon>Aspergillus</taxon>
        <taxon>Aspergillus subgen. Nidulantes</taxon>
    </lineage>
</organism>
<dbReference type="EMBL" id="JBFXLU010000333">
    <property type="protein sequence ID" value="KAL2829370.1"/>
    <property type="molecule type" value="Genomic_DNA"/>
</dbReference>
<gene>
    <name evidence="2" type="ORF">BJY01DRAFT_255012</name>
</gene>
<feature type="compositionally biased region" description="Polar residues" evidence="1">
    <location>
        <begin position="47"/>
        <end position="63"/>
    </location>
</feature>
<feature type="region of interest" description="Disordered" evidence="1">
    <location>
        <begin position="1"/>
        <end position="64"/>
    </location>
</feature>
<reference evidence="2 3" key="1">
    <citation type="submission" date="2024-07" db="EMBL/GenBank/DDBJ databases">
        <title>Section-level genome sequencing and comparative genomics of Aspergillus sections Usti and Cavernicolus.</title>
        <authorList>
            <consortium name="Lawrence Berkeley National Laboratory"/>
            <person name="Nybo J.L."/>
            <person name="Vesth T.C."/>
            <person name="Theobald S."/>
            <person name="Frisvad J.C."/>
            <person name="Larsen T.O."/>
            <person name="Kjaerboelling I."/>
            <person name="Rothschild-Mancinelli K."/>
            <person name="Lyhne E.K."/>
            <person name="Kogle M.E."/>
            <person name="Barry K."/>
            <person name="Clum A."/>
            <person name="Na H."/>
            <person name="Ledsgaard L."/>
            <person name="Lin J."/>
            <person name="Lipzen A."/>
            <person name="Kuo A."/>
            <person name="Riley R."/>
            <person name="Mondo S."/>
            <person name="Labutti K."/>
            <person name="Haridas S."/>
            <person name="Pangalinan J."/>
            <person name="Salamov A.A."/>
            <person name="Simmons B.A."/>
            <person name="Magnuson J.K."/>
            <person name="Chen J."/>
            <person name="Drula E."/>
            <person name="Henrissat B."/>
            <person name="Wiebenga A."/>
            <person name="Lubbers R.J."/>
            <person name="Gomes A.C."/>
            <person name="Makela M.R."/>
            <person name="Stajich J."/>
            <person name="Grigoriev I.V."/>
            <person name="Mortensen U.H."/>
            <person name="De Vries R.P."/>
            <person name="Baker S.E."/>
            <person name="Andersen M.R."/>
        </authorList>
    </citation>
    <scope>NUCLEOTIDE SEQUENCE [LARGE SCALE GENOMIC DNA]</scope>
    <source>
        <strain evidence="2 3">CBS 123904</strain>
    </source>
</reference>
<evidence type="ECO:0000313" key="2">
    <source>
        <dbReference type="EMBL" id="KAL2829370.1"/>
    </source>
</evidence>
<sequence length="181" mass="19986">MAGKQNAMEEAYRDACGPPWLNNTNRTNSLEASNATEGNTALDRTLPQRNDAGSDSGCSTGTSFDDIIASTTQEDESHVGKATTGSDVVHSINLPEPLARQIINERLRVATKKAAWRVDHLRLMEEACHDIAFENAVWQQLVQIRETLKAAEENLELLMSLQKSANLLAVLDLRFLLKNLI</sequence>
<name>A0ABR4INP1_9EURO</name>
<accession>A0ABR4INP1</accession>